<dbReference type="InterPro" id="IPR023996">
    <property type="entry name" value="TonB-dep_OMP_SusC/RagA"/>
</dbReference>
<keyword evidence="3 7" id="KW-1134">Transmembrane beta strand</keyword>
<feature type="domain" description="TonB-dependent receptor plug" evidence="9">
    <location>
        <begin position="123"/>
        <end position="232"/>
    </location>
</feature>
<organism evidence="10 11">
    <name type="scientific">Bacteroides ovatus</name>
    <dbReference type="NCBI Taxonomy" id="28116"/>
    <lineage>
        <taxon>Bacteria</taxon>
        <taxon>Pseudomonadati</taxon>
        <taxon>Bacteroidota</taxon>
        <taxon>Bacteroidia</taxon>
        <taxon>Bacteroidales</taxon>
        <taxon>Bacteroidaceae</taxon>
        <taxon>Bacteroides</taxon>
    </lineage>
</organism>
<evidence type="ECO:0000256" key="6">
    <source>
        <dbReference type="ARBA" id="ARBA00023237"/>
    </source>
</evidence>
<keyword evidence="5 7" id="KW-0472">Membrane</keyword>
<dbReference type="InterPro" id="IPR023997">
    <property type="entry name" value="TonB-dep_OMP_SusC/RagA_CS"/>
</dbReference>
<protein>
    <submittedName>
        <fullName evidence="10">TonB-dependent receptor</fullName>
    </submittedName>
</protein>
<keyword evidence="6 7" id="KW-0998">Cell outer membrane</keyword>
<dbReference type="Gene3D" id="2.60.40.1120">
    <property type="entry name" value="Carboxypeptidase-like, regulatory domain"/>
    <property type="match status" value="1"/>
</dbReference>
<feature type="signal peptide" evidence="8">
    <location>
        <begin position="1"/>
        <end position="29"/>
    </location>
</feature>
<keyword evidence="4 7" id="KW-0812">Transmembrane</keyword>
<dbReference type="GO" id="GO:0009279">
    <property type="term" value="C:cell outer membrane"/>
    <property type="evidence" value="ECO:0007669"/>
    <property type="project" value="UniProtKB-SubCell"/>
</dbReference>
<dbReference type="InterPro" id="IPR037066">
    <property type="entry name" value="Plug_dom_sf"/>
</dbReference>
<keyword evidence="8" id="KW-0732">Signal</keyword>
<evidence type="ECO:0000256" key="4">
    <source>
        <dbReference type="ARBA" id="ARBA00022692"/>
    </source>
</evidence>
<reference evidence="10" key="1">
    <citation type="submission" date="2022-10" db="EMBL/GenBank/DDBJ databases">
        <title>Human gut microbiome strain richness.</title>
        <authorList>
            <person name="Chen-Liaw A."/>
        </authorList>
    </citation>
    <scope>NUCLEOTIDE SEQUENCE</scope>
    <source>
        <strain evidence="10">BSD2780120875st1_E1_BSD2780120875_150330</strain>
    </source>
</reference>
<dbReference type="NCBIfam" id="TIGR04057">
    <property type="entry name" value="SusC_RagA_signa"/>
    <property type="match status" value="1"/>
</dbReference>
<evidence type="ECO:0000259" key="9">
    <source>
        <dbReference type="Pfam" id="PF07715"/>
    </source>
</evidence>
<dbReference type="SUPFAM" id="SSF49464">
    <property type="entry name" value="Carboxypeptidase regulatory domain-like"/>
    <property type="match status" value="1"/>
</dbReference>
<sequence>MEKKKFMRVQKFLILFLILLLSFPLSALAQQQMIKGQVVDDKGETIIGATVMVKGSKDGTLTDIDGNFSVKGKVGNTLVISYVGFTPLEIKVTKAEGNRFTLKEDTKVLDEVVVVGMDKQKRSTITAAVATVGSDAIVNRPVTDLTSALQGNVAGLNFSSDAVANGVGGETGAEIKFNIRGIGSINGGEPYVLVDGVEQSLQNVNPADIETISVLKDASAAAVYGARAAYGVVIVTTKSGKKEKTRISYSGTVGFSSPINMPQMMNSIEFANYLNERDDNDGVKHSIPDALIEKMQGFMENPYSEKFPGIGPNADGTGWAGSKDAVYANTDWYDYYFKKASIRHSHNLSVTGGSDKFNYYVGLGYIYQEGLLDQVDDNLSKYNVNSKFQIQANKWLKFNFNNNLSLNILKRPMANQTIFYGTIGSSFPNSPTHLPVKSEYNDNSEYRYLKQSHYVQNRISDAMSFAATITPLEGWDIVGEMKVRFDVENNDFKRGYPTAEKPDGTLDISKGTKQGYQYPGMNWKNSNWGSYTRGNTFNYYLSPNISSSYTHAWGDHFFKAMAGFQMELQENSNGYTYKDGLLTSDIFSFVNANGQVLAGEDRTHWATMGMYAKLNWNYKEIYFLEFSGRYDGSSRFAPGNRWGLFPSFSAGYDISRTDYFKALNLPVSQLKVRVSYGRLGNQNGAGLYDYLGIQSLTSDSPNAWLLPGVQATPQKGTLATTPKMISSYITWEKVDNANLGIDLMLLDNRLSITADIYQRTTRDMIGPAEAIPNLGGISTADRAKVNNATLRNRGWELSVNWQDQLKCGFSYGIGFNVFNYKAVVTKYNNPEGLIYNNHTGLATNKGYYEGMDIGEIWGYEANDLFLSNREVDAYLRQVDLSFFKSGDKWQRGDLKYIDSDGDGKVDPGKGTLADHGDLKIIGNATPKYSFGINLNVGYKGFEISTLLQGVAKRDFPMAASTYLFGGKEWFKEHLDYFSPENPNGYLPRLTTDAQTTNANTGYNTTRYMLNAAYMRMKNLTVSYTFKPQLLKNIGLSNLKVYFTCDNLFTISKLPNQFDPETLNQVNAWAGGSNAAAPGLTSAQNQNGNGKVYPMNRNFVFGLDFTF</sequence>
<keyword evidence="2 7" id="KW-0813">Transport</keyword>
<dbReference type="RefSeq" id="WP_171035996.1">
    <property type="nucleotide sequence ID" value="NZ_JADMTR010000015.1"/>
</dbReference>
<evidence type="ECO:0000256" key="5">
    <source>
        <dbReference type="ARBA" id="ARBA00023136"/>
    </source>
</evidence>
<evidence type="ECO:0000256" key="1">
    <source>
        <dbReference type="ARBA" id="ARBA00004571"/>
    </source>
</evidence>
<dbReference type="InterPro" id="IPR012910">
    <property type="entry name" value="Plug_dom"/>
</dbReference>
<dbReference type="InterPro" id="IPR039426">
    <property type="entry name" value="TonB-dep_rcpt-like"/>
</dbReference>
<evidence type="ECO:0000256" key="3">
    <source>
        <dbReference type="ARBA" id="ARBA00022452"/>
    </source>
</evidence>
<dbReference type="Gene3D" id="2.170.130.10">
    <property type="entry name" value="TonB-dependent receptor, plug domain"/>
    <property type="match status" value="1"/>
</dbReference>
<dbReference type="SUPFAM" id="SSF56935">
    <property type="entry name" value="Porins"/>
    <property type="match status" value="1"/>
</dbReference>
<dbReference type="Gene3D" id="2.40.170.20">
    <property type="entry name" value="TonB-dependent receptor, beta-barrel domain"/>
    <property type="match status" value="1"/>
</dbReference>
<evidence type="ECO:0000256" key="8">
    <source>
        <dbReference type="SAM" id="SignalP"/>
    </source>
</evidence>
<proteinExistence type="inferred from homology"/>
<dbReference type="InterPro" id="IPR036942">
    <property type="entry name" value="Beta-barrel_TonB_sf"/>
</dbReference>
<gene>
    <name evidence="10" type="ORF">PO382_02340</name>
</gene>
<name>A0AAW6HAQ5_BACOV</name>
<feature type="chain" id="PRO_5043465017" evidence="8">
    <location>
        <begin position="30"/>
        <end position="1106"/>
    </location>
</feature>
<dbReference type="NCBIfam" id="TIGR04056">
    <property type="entry name" value="OMP_RagA_SusC"/>
    <property type="match status" value="1"/>
</dbReference>
<dbReference type="InterPro" id="IPR008969">
    <property type="entry name" value="CarboxyPept-like_regulatory"/>
</dbReference>
<comment type="similarity">
    <text evidence="7">Belongs to the TonB-dependent receptor family.</text>
</comment>
<comment type="subcellular location">
    <subcellularLocation>
        <location evidence="1 7">Cell outer membrane</location>
        <topology evidence="1 7">Multi-pass membrane protein</topology>
    </subcellularLocation>
</comment>
<dbReference type="AlphaFoldDB" id="A0AAW6HAQ5"/>
<evidence type="ECO:0000256" key="2">
    <source>
        <dbReference type="ARBA" id="ARBA00022448"/>
    </source>
</evidence>
<dbReference type="EMBL" id="JAQNZF010000002">
    <property type="protein sequence ID" value="MDC2741061.1"/>
    <property type="molecule type" value="Genomic_DNA"/>
</dbReference>
<keyword evidence="10" id="KW-0675">Receptor</keyword>
<dbReference type="Pfam" id="PF13715">
    <property type="entry name" value="CarbopepD_reg_2"/>
    <property type="match status" value="1"/>
</dbReference>
<dbReference type="Pfam" id="PF07715">
    <property type="entry name" value="Plug"/>
    <property type="match status" value="1"/>
</dbReference>
<evidence type="ECO:0000313" key="10">
    <source>
        <dbReference type="EMBL" id="MDC2741061.1"/>
    </source>
</evidence>
<accession>A0AAW6HAQ5</accession>
<dbReference type="PROSITE" id="PS52016">
    <property type="entry name" value="TONB_DEPENDENT_REC_3"/>
    <property type="match status" value="1"/>
</dbReference>
<comment type="caution">
    <text evidence="10">The sequence shown here is derived from an EMBL/GenBank/DDBJ whole genome shotgun (WGS) entry which is preliminary data.</text>
</comment>
<dbReference type="Proteomes" id="UP001219389">
    <property type="component" value="Unassembled WGS sequence"/>
</dbReference>
<evidence type="ECO:0000256" key="7">
    <source>
        <dbReference type="PROSITE-ProRule" id="PRU01360"/>
    </source>
</evidence>
<evidence type="ECO:0000313" key="11">
    <source>
        <dbReference type="Proteomes" id="UP001219389"/>
    </source>
</evidence>